<evidence type="ECO:0000313" key="2">
    <source>
        <dbReference type="Proteomes" id="UP001060070"/>
    </source>
</evidence>
<sequence>MIEIHSMEAAKARLRIRRAEHSLKCANDLLDEEGGVALNLALCSRIRAAQRHLIEARARLMTIDPARTN</sequence>
<dbReference type="AlphaFoldDB" id="A0AB38TI44"/>
<name>A0AB38TI44_9HYPH</name>
<gene>
    <name evidence="1" type="ORF">LRP29_13570</name>
</gene>
<organism evidence="1 2">
    <name type="scientific">Mesorhizobium ciceri</name>
    <dbReference type="NCBI Taxonomy" id="39645"/>
    <lineage>
        <taxon>Bacteria</taxon>
        <taxon>Pseudomonadati</taxon>
        <taxon>Pseudomonadota</taxon>
        <taxon>Alphaproteobacteria</taxon>
        <taxon>Hyphomicrobiales</taxon>
        <taxon>Phyllobacteriaceae</taxon>
        <taxon>Mesorhizobium</taxon>
    </lineage>
</organism>
<evidence type="ECO:0000313" key="1">
    <source>
        <dbReference type="EMBL" id="UTU54353.1"/>
    </source>
</evidence>
<reference evidence="1 2" key="1">
    <citation type="journal article" date="2022" name="Microbiol. Resour. Announc.">
        <title>Complete Genome Sequence of Mesorhizobium ciceri Strain R30, a Rhizobium Used as a Commercial Inoculant for Chickpea in Argentina.</title>
        <authorList>
            <person name="Foresto E."/>
            <person name="Revale S."/>
            <person name="Primo E."/>
            <person name="Nievas F."/>
            <person name="Carezzano E."/>
            <person name="Puente M."/>
            <person name="Alzari P."/>
            <person name="Mart M."/>
            <person name="Ben-Assaya M."/>
            <person name="Mornico D."/>
            <person name="Santoro M."/>
            <person name="Mart F."/>
            <person name="Giordano W."/>
            <person name="Bogino P."/>
        </authorList>
    </citation>
    <scope>NUCLEOTIDE SEQUENCE [LARGE SCALE GENOMIC DNA]</scope>
    <source>
        <strain evidence="1 2">R30</strain>
    </source>
</reference>
<protein>
    <submittedName>
        <fullName evidence="1">Uncharacterized protein</fullName>
    </submittedName>
</protein>
<dbReference type="RefSeq" id="WP_013530154.1">
    <property type="nucleotide sequence ID" value="NZ_CP015062.1"/>
</dbReference>
<dbReference type="Proteomes" id="UP001060070">
    <property type="component" value="Chromosome"/>
</dbReference>
<dbReference type="KEGG" id="mcic:A4R28_15070"/>
<proteinExistence type="predicted"/>
<dbReference type="EMBL" id="CP088147">
    <property type="protein sequence ID" value="UTU54353.1"/>
    <property type="molecule type" value="Genomic_DNA"/>
</dbReference>
<accession>A0AB38TI44</accession>
<dbReference type="GeneID" id="91562768"/>
<keyword evidence="2" id="KW-1185">Reference proteome</keyword>